<feature type="chain" id="PRO_5040387638" description="Hexosyltransferase" evidence="14">
    <location>
        <begin position="20"/>
        <end position="308"/>
    </location>
</feature>
<proteinExistence type="inferred from homology"/>
<evidence type="ECO:0000256" key="6">
    <source>
        <dbReference type="ARBA" id="ARBA00022692"/>
    </source>
</evidence>
<evidence type="ECO:0000256" key="9">
    <source>
        <dbReference type="ARBA" id="ARBA00023034"/>
    </source>
</evidence>
<comment type="pathway">
    <text evidence="2">Protein modification; protein glycosylation.</text>
</comment>
<keyword evidence="14" id="KW-0732">Signal</keyword>
<dbReference type="Gene3D" id="3.90.550.50">
    <property type="match status" value="1"/>
</dbReference>
<keyword evidence="11" id="KW-0472">Membrane</keyword>
<dbReference type="PANTHER" id="PTHR11214">
    <property type="entry name" value="BETA-1,3-N-ACETYLGLUCOSAMINYLTRANSFERASE"/>
    <property type="match status" value="1"/>
</dbReference>
<keyword evidence="4 13" id="KW-0328">Glycosyltransferase</keyword>
<evidence type="ECO:0000256" key="14">
    <source>
        <dbReference type="SAM" id="SignalP"/>
    </source>
</evidence>
<comment type="subcellular location">
    <subcellularLocation>
        <location evidence="1 13">Golgi apparatus membrane</location>
        <topology evidence="1 13">Single-pass type II membrane protein</topology>
    </subcellularLocation>
</comment>
<evidence type="ECO:0000256" key="12">
    <source>
        <dbReference type="ARBA" id="ARBA00023180"/>
    </source>
</evidence>
<organism evidence="15 16">
    <name type="scientific">Synaphobranchus kaupii</name>
    <name type="common">Kaup's arrowtooth eel</name>
    <dbReference type="NCBI Taxonomy" id="118154"/>
    <lineage>
        <taxon>Eukaryota</taxon>
        <taxon>Metazoa</taxon>
        <taxon>Chordata</taxon>
        <taxon>Craniata</taxon>
        <taxon>Vertebrata</taxon>
        <taxon>Euteleostomi</taxon>
        <taxon>Actinopterygii</taxon>
        <taxon>Neopterygii</taxon>
        <taxon>Teleostei</taxon>
        <taxon>Anguilliformes</taxon>
        <taxon>Synaphobranchidae</taxon>
        <taxon>Synaphobranchus</taxon>
    </lineage>
</organism>
<dbReference type="EC" id="2.4.1.-" evidence="13"/>
<evidence type="ECO:0000256" key="13">
    <source>
        <dbReference type="RuleBase" id="RU363063"/>
    </source>
</evidence>
<gene>
    <name evidence="15" type="ORF">SKAU_G00038330</name>
</gene>
<evidence type="ECO:0000256" key="11">
    <source>
        <dbReference type="ARBA" id="ARBA00023136"/>
    </source>
</evidence>
<keyword evidence="16" id="KW-1185">Reference proteome</keyword>
<evidence type="ECO:0000256" key="4">
    <source>
        <dbReference type="ARBA" id="ARBA00022676"/>
    </source>
</evidence>
<evidence type="ECO:0000256" key="10">
    <source>
        <dbReference type="ARBA" id="ARBA00023098"/>
    </source>
</evidence>
<dbReference type="GO" id="GO:0006493">
    <property type="term" value="P:protein O-linked glycosylation"/>
    <property type="evidence" value="ECO:0007669"/>
    <property type="project" value="TreeGrafter"/>
</dbReference>
<dbReference type="InterPro" id="IPR002659">
    <property type="entry name" value="Glyco_trans_31"/>
</dbReference>
<keyword evidence="10" id="KW-0443">Lipid metabolism</keyword>
<protein>
    <recommendedName>
        <fullName evidence="13">Hexosyltransferase</fullName>
        <ecNumber evidence="13">2.4.1.-</ecNumber>
    </recommendedName>
</protein>
<evidence type="ECO:0000256" key="8">
    <source>
        <dbReference type="ARBA" id="ARBA00022989"/>
    </source>
</evidence>
<comment type="similarity">
    <text evidence="3 13">Belongs to the glycosyltransferase 31 family.</text>
</comment>
<dbReference type="GO" id="GO:0000139">
    <property type="term" value="C:Golgi membrane"/>
    <property type="evidence" value="ECO:0007669"/>
    <property type="project" value="UniProtKB-SubCell"/>
</dbReference>
<name>A0A9Q1JG98_SYNKA</name>
<keyword evidence="6" id="KW-0812">Transmembrane</keyword>
<evidence type="ECO:0000256" key="5">
    <source>
        <dbReference type="ARBA" id="ARBA00022679"/>
    </source>
</evidence>
<evidence type="ECO:0000256" key="1">
    <source>
        <dbReference type="ARBA" id="ARBA00004323"/>
    </source>
</evidence>
<dbReference type="FunFam" id="3.90.550.50:FF:000001">
    <property type="entry name" value="Hexosyltransferase"/>
    <property type="match status" value="1"/>
</dbReference>
<dbReference type="EMBL" id="JAINUF010000001">
    <property type="protein sequence ID" value="KAJ8383055.1"/>
    <property type="molecule type" value="Genomic_DNA"/>
</dbReference>
<keyword evidence="12" id="KW-0325">Glycoprotein</keyword>
<dbReference type="Proteomes" id="UP001152622">
    <property type="component" value="Chromosome 1"/>
</dbReference>
<dbReference type="OrthoDB" id="2139606at2759"/>
<keyword evidence="5" id="KW-0808">Transferase</keyword>
<keyword evidence="8" id="KW-1133">Transmembrane helix</keyword>
<sequence>MVLFLATWTFAFLCITVHSEVHTKFQTPGPYHVAYPHDYVFVLDEPDACSAENPFLLLIVPVAPKNRVARDAIRRTWGNESLVLGKTVRLFFLLGLPGGEGSEWLQADVARERAEHHDLLQGDFLDSYHNLTIKTMMMLEWVASRCPNASYAMKIDSDMFLNVRNLVKMLLDPKTPKRNYITGLVARNRPALRDKNSKWYMPVDVYPDSTYPPYLLGMGYVFSTDLPKKLVDVSKQIKPLYIEDVQLGICLKKLGVKPTEPPSHTLFQVYMPVPYNRCHYASVITTILDGPARLLQCWGDLHKTNPPC</sequence>
<evidence type="ECO:0000256" key="7">
    <source>
        <dbReference type="ARBA" id="ARBA00022968"/>
    </source>
</evidence>
<evidence type="ECO:0000313" key="15">
    <source>
        <dbReference type="EMBL" id="KAJ8383055.1"/>
    </source>
</evidence>
<reference evidence="15" key="1">
    <citation type="journal article" date="2023" name="Science">
        <title>Genome structures resolve the early diversification of teleost fishes.</title>
        <authorList>
            <person name="Parey E."/>
            <person name="Louis A."/>
            <person name="Montfort J."/>
            <person name="Bouchez O."/>
            <person name="Roques C."/>
            <person name="Iampietro C."/>
            <person name="Lluch J."/>
            <person name="Castinel A."/>
            <person name="Donnadieu C."/>
            <person name="Desvignes T."/>
            <person name="Floi Bucao C."/>
            <person name="Jouanno E."/>
            <person name="Wen M."/>
            <person name="Mejri S."/>
            <person name="Dirks R."/>
            <person name="Jansen H."/>
            <person name="Henkel C."/>
            <person name="Chen W.J."/>
            <person name="Zahm M."/>
            <person name="Cabau C."/>
            <person name="Klopp C."/>
            <person name="Thompson A.W."/>
            <person name="Robinson-Rechavi M."/>
            <person name="Braasch I."/>
            <person name="Lecointre G."/>
            <person name="Bobe J."/>
            <person name="Postlethwait J.H."/>
            <person name="Berthelot C."/>
            <person name="Roest Crollius H."/>
            <person name="Guiguen Y."/>
        </authorList>
    </citation>
    <scope>NUCLEOTIDE SEQUENCE</scope>
    <source>
        <strain evidence="15">WJC10195</strain>
    </source>
</reference>
<comment type="caution">
    <text evidence="15">The sequence shown here is derived from an EMBL/GenBank/DDBJ whole genome shotgun (WGS) entry which is preliminary data.</text>
</comment>
<evidence type="ECO:0000313" key="16">
    <source>
        <dbReference type="Proteomes" id="UP001152622"/>
    </source>
</evidence>
<accession>A0A9Q1JG98</accession>
<dbReference type="GO" id="GO:0006629">
    <property type="term" value="P:lipid metabolic process"/>
    <property type="evidence" value="ECO:0007669"/>
    <property type="project" value="UniProtKB-KW"/>
</dbReference>
<dbReference type="PANTHER" id="PTHR11214:SF115">
    <property type="entry name" value="HEXOSYLTRANSFERASE"/>
    <property type="match status" value="1"/>
</dbReference>
<dbReference type="AlphaFoldDB" id="A0A9Q1JG98"/>
<evidence type="ECO:0000256" key="3">
    <source>
        <dbReference type="ARBA" id="ARBA00008661"/>
    </source>
</evidence>
<dbReference type="Pfam" id="PF01762">
    <property type="entry name" value="Galactosyl_T"/>
    <property type="match status" value="1"/>
</dbReference>
<feature type="signal peptide" evidence="14">
    <location>
        <begin position="1"/>
        <end position="19"/>
    </location>
</feature>
<evidence type="ECO:0000256" key="2">
    <source>
        <dbReference type="ARBA" id="ARBA00004922"/>
    </source>
</evidence>
<keyword evidence="9 13" id="KW-0333">Golgi apparatus</keyword>
<keyword evidence="7" id="KW-0735">Signal-anchor</keyword>
<dbReference type="GO" id="GO:0008499">
    <property type="term" value="F:N-acetyl-beta-D-glucosaminide beta-(1,3)-galactosyltransferase activity"/>
    <property type="evidence" value="ECO:0007669"/>
    <property type="project" value="TreeGrafter"/>
</dbReference>